<name>A0A8I2YM42_9AGAM</name>
<dbReference type="GO" id="GO:0005730">
    <property type="term" value="C:nucleolus"/>
    <property type="evidence" value="ECO:0007669"/>
    <property type="project" value="TreeGrafter"/>
</dbReference>
<evidence type="ECO:0000313" key="2">
    <source>
        <dbReference type="Proteomes" id="UP000683000"/>
    </source>
</evidence>
<proteinExistence type="predicted"/>
<dbReference type="GO" id="GO:0030490">
    <property type="term" value="P:maturation of SSU-rRNA"/>
    <property type="evidence" value="ECO:0007669"/>
    <property type="project" value="InterPro"/>
</dbReference>
<gene>
    <name evidence="1" type="ORF">JVT61DRAFT_5904</name>
</gene>
<evidence type="ECO:0000313" key="1">
    <source>
        <dbReference type="EMBL" id="KAG6373762.1"/>
    </source>
</evidence>
<dbReference type="OrthoDB" id="2673570at2759"/>
<dbReference type="PANTHER" id="PTHR15633:SF2">
    <property type="entry name" value="NUCLEOLAR PROTEIN 11"/>
    <property type="match status" value="1"/>
</dbReference>
<sequence>MSSTAIGEPYQLYLSSTLAQKSQNFEAIYTTYNRDFPGYATVTAQGDGIHVWDIQNLHAVTSYSVEKLVKFAIPAFSLYVTENGNKSVISYALIGLAPGYPKESRGRTIWVIRQNISGSTALASEKTAVLVDVPPAQICGTGHDPVPLLFVSKNGSLFLANAQADIKNQLDWSGEREHLETFVFPRKSCGFIRVDTDSSSSIAVTCCQISMTLHVRVALLGEEIVPLGTCEIPIASSTSDTNSVISGLTCSSTGVLSFIDPRGIWTTHQLVFLNSSLVPTPMSENLHLHRFTMLKSKKPKESFSVVSLGTSFVLLAALVEGTQDLSLQMWDLSYGILVASQSMPVPSGIPFAHLSLAVADEGQVLLSASPSSIHEKSSRSSIHIVPIDARLKSTIAAALGKMAQTTEWLRPKASKDQGSQEDDASAKIISDIRASLKKKNAQKAEQAFLGWVSSHSSREAVLGYEFVKKILNIVLGPDSQITYPYTPRITHCLLENAVVSPIMLNGRLITMLRQRGDWENLMFALTRVADVSEDELMASAKFLIDRQRKNENAMDVDASEVMYPLFGPIFLPVCHIHSLRPRCVSLSGNTYPMPKIWS</sequence>
<dbReference type="EMBL" id="JAGFBS010000020">
    <property type="protein sequence ID" value="KAG6373762.1"/>
    <property type="molecule type" value="Genomic_DNA"/>
</dbReference>
<dbReference type="InterPro" id="IPR042859">
    <property type="entry name" value="NOL11"/>
</dbReference>
<reference evidence="1" key="1">
    <citation type="submission" date="2021-03" db="EMBL/GenBank/DDBJ databases">
        <title>Evolutionary innovations through gain and loss of genes in the ectomycorrhizal Boletales.</title>
        <authorList>
            <person name="Wu G."/>
            <person name="Miyauchi S."/>
            <person name="Morin E."/>
            <person name="Yang Z.-L."/>
            <person name="Xu J."/>
            <person name="Martin F.M."/>
        </authorList>
    </citation>
    <scope>NUCLEOTIDE SEQUENCE</scope>
    <source>
        <strain evidence="1">BR01</strain>
    </source>
</reference>
<organism evidence="1 2">
    <name type="scientific">Boletus reticuloceps</name>
    <dbReference type="NCBI Taxonomy" id="495285"/>
    <lineage>
        <taxon>Eukaryota</taxon>
        <taxon>Fungi</taxon>
        <taxon>Dikarya</taxon>
        <taxon>Basidiomycota</taxon>
        <taxon>Agaricomycotina</taxon>
        <taxon>Agaricomycetes</taxon>
        <taxon>Agaricomycetidae</taxon>
        <taxon>Boletales</taxon>
        <taxon>Boletineae</taxon>
        <taxon>Boletaceae</taxon>
        <taxon>Boletoideae</taxon>
        <taxon>Boletus</taxon>
    </lineage>
</organism>
<dbReference type="Proteomes" id="UP000683000">
    <property type="component" value="Unassembled WGS sequence"/>
</dbReference>
<keyword evidence="2" id="KW-1185">Reference proteome</keyword>
<dbReference type="PANTHER" id="PTHR15633">
    <property type="entry name" value="NUCLEOLAR PROTEIN 11"/>
    <property type="match status" value="1"/>
</dbReference>
<accession>A0A8I2YM42</accession>
<dbReference type="GO" id="GO:0003723">
    <property type="term" value="F:RNA binding"/>
    <property type="evidence" value="ECO:0007669"/>
    <property type="project" value="TreeGrafter"/>
</dbReference>
<comment type="caution">
    <text evidence="1">The sequence shown here is derived from an EMBL/GenBank/DDBJ whole genome shotgun (WGS) entry which is preliminary data.</text>
</comment>
<protein>
    <submittedName>
        <fullName evidence="1">Uncharacterized protein</fullName>
    </submittedName>
</protein>
<dbReference type="AlphaFoldDB" id="A0A8I2YM42"/>